<evidence type="ECO:0000313" key="2">
    <source>
        <dbReference type="Proteomes" id="UP000501914"/>
    </source>
</evidence>
<dbReference type="EMBL" id="CP048852">
    <property type="protein sequence ID" value="QIW80040.1"/>
    <property type="molecule type" value="Genomic_DNA"/>
</dbReference>
<proteinExistence type="predicted"/>
<dbReference type="InterPro" id="IPR019650">
    <property type="entry name" value="DUF2513"/>
</dbReference>
<sequence>MKLNHEVVRNVLLTVEEHIGDRQKVDVNDLAKFPLLEKYEIQDIKYTVRKLKEARFLNVLITGTKDMEWIEIESLTYQGHEFLDNIRESGIWSETKGLASKVGSASLTILSEVAASIVKAKLGLS</sequence>
<protein>
    <submittedName>
        <fullName evidence="1">DUF2513 domain-containing protein</fullName>
    </submittedName>
</protein>
<dbReference type="Proteomes" id="UP000501914">
    <property type="component" value="Chromosome"/>
</dbReference>
<gene>
    <name evidence="1" type="ORF">G4P54_09590</name>
</gene>
<dbReference type="RefSeq" id="WP_167872495.1">
    <property type="nucleotide sequence ID" value="NZ_CP048852.1"/>
</dbReference>
<dbReference type="KEGG" id="bteq:G4P54_09590"/>
<evidence type="ECO:0000313" key="1">
    <source>
        <dbReference type="EMBL" id="QIW80040.1"/>
    </source>
</evidence>
<dbReference type="AlphaFoldDB" id="A0A6H0WHL9"/>
<reference evidence="1 2" key="1">
    <citation type="submission" date="2020-02" db="EMBL/GenBank/DDBJ databases">
        <title>Genome sequencing, annotation and comparative genomic analysis of Bacillus tequilensis EA-CB0015, an effective biological control agent against Pseudocercospora fijiensis in banana plants.</title>
        <authorList>
            <person name="Cuellar-Gaviria T.Z."/>
            <person name="Ju K.-S."/>
            <person name="Villegas-Escobar V."/>
        </authorList>
    </citation>
    <scope>NUCLEOTIDE SEQUENCE [LARGE SCALE GENOMIC DNA]</scope>
    <source>
        <strain evidence="1 2">EA-CB0015</strain>
    </source>
</reference>
<keyword evidence="2" id="KW-1185">Reference proteome</keyword>
<organism evidence="1 2">
    <name type="scientific">Bacillus tequilensis</name>
    <dbReference type="NCBI Taxonomy" id="227866"/>
    <lineage>
        <taxon>Bacteria</taxon>
        <taxon>Bacillati</taxon>
        <taxon>Bacillota</taxon>
        <taxon>Bacilli</taxon>
        <taxon>Bacillales</taxon>
        <taxon>Bacillaceae</taxon>
        <taxon>Bacillus</taxon>
    </lineage>
</organism>
<dbReference type="Pfam" id="PF10711">
    <property type="entry name" value="DUF2513"/>
    <property type="match status" value="1"/>
</dbReference>
<name>A0A6H0WHL9_9BACI</name>
<accession>A0A6H0WHL9</accession>